<keyword evidence="5" id="KW-1185">Reference proteome</keyword>
<dbReference type="InterPro" id="IPR042229">
    <property type="entry name" value="Listeria/Bacterioides_rpt_sf"/>
</dbReference>
<evidence type="ECO:0000313" key="5">
    <source>
        <dbReference type="Proteomes" id="UP001208570"/>
    </source>
</evidence>
<gene>
    <name evidence="4" type="ORF">LSH36_793g00001</name>
</gene>
<feature type="signal peptide" evidence="2">
    <location>
        <begin position="1"/>
        <end position="21"/>
    </location>
</feature>
<dbReference type="EMBL" id="JAODUP010000793">
    <property type="protein sequence ID" value="KAK2143988.1"/>
    <property type="molecule type" value="Genomic_DNA"/>
</dbReference>
<name>A0AAD9J0E8_9ANNE</name>
<evidence type="ECO:0000313" key="4">
    <source>
        <dbReference type="EMBL" id="KAK2143988.1"/>
    </source>
</evidence>
<keyword evidence="2" id="KW-0732">Signal</keyword>
<dbReference type="InterPro" id="IPR011493">
    <property type="entry name" value="GLUG"/>
</dbReference>
<evidence type="ECO:0000256" key="2">
    <source>
        <dbReference type="SAM" id="SignalP"/>
    </source>
</evidence>
<proteinExistence type="predicted"/>
<feature type="domain" description="GLUG" evidence="3">
    <location>
        <begin position="425"/>
        <end position="451"/>
    </location>
</feature>
<dbReference type="AlphaFoldDB" id="A0AAD9J0E8"/>
<organism evidence="4 5">
    <name type="scientific">Paralvinella palmiformis</name>
    <dbReference type="NCBI Taxonomy" id="53620"/>
    <lineage>
        <taxon>Eukaryota</taxon>
        <taxon>Metazoa</taxon>
        <taxon>Spiralia</taxon>
        <taxon>Lophotrochozoa</taxon>
        <taxon>Annelida</taxon>
        <taxon>Polychaeta</taxon>
        <taxon>Sedentaria</taxon>
        <taxon>Canalipalpata</taxon>
        <taxon>Terebellida</taxon>
        <taxon>Terebelliformia</taxon>
        <taxon>Alvinellidae</taxon>
        <taxon>Paralvinella</taxon>
    </lineage>
</organism>
<evidence type="ECO:0000259" key="3">
    <source>
        <dbReference type="Pfam" id="PF07581"/>
    </source>
</evidence>
<dbReference type="InterPro" id="IPR013378">
    <property type="entry name" value="InlB-like_B-rpt"/>
</dbReference>
<dbReference type="Pfam" id="PF09479">
    <property type="entry name" value="Flg_new"/>
    <property type="match status" value="1"/>
</dbReference>
<dbReference type="Gene3D" id="2.160.20.110">
    <property type="match status" value="3"/>
</dbReference>
<dbReference type="Proteomes" id="UP001208570">
    <property type="component" value="Unassembled WGS sequence"/>
</dbReference>
<evidence type="ECO:0000256" key="1">
    <source>
        <dbReference type="ARBA" id="ARBA00004196"/>
    </source>
</evidence>
<feature type="chain" id="PRO_5042269406" description="GLUG domain-containing protein" evidence="2">
    <location>
        <begin position="22"/>
        <end position="648"/>
    </location>
</feature>
<reference evidence="4" key="1">
    <citation type="journal article" date="2023" name="Mol. Biol. Evol.">
        <title>Third-Generation Sequencing Reveals the Adaptive Role of the Epigenome in Three Deep-Sea Polychaetes.</title>
        <authorList>
            <person name="Perez M."/>
            <person name="Aroh O."/>
            <person name="Sun Y."/>
            <person name="Lan Y."/>
            <person name="Juniper S.K."/>
            <person name="Young C.R."/>
            <person name="Angers B."/>
            <person name="Qian P.Y."/>
        </authorList>
    </citation>
    <scope>NUCLEOTIDE SEQUENCE</scope>
    <source>
        <strain evidence="4">P08H-3</strain>
    </source>
</reference>
<sequence>MYKKKLSKYLVWAIIIYTGLLLSCPNPNGLETNKPEKGKISETYLVSYKSNGATGVGPSDQKKVKGESLKLADSSEGFVNPGKIIKEWNTKADGTGIGYKLGESYTTESDITLYAMWYIPIKIADDFDQMRANLDEAFVLQNDIDLSSNFQSIGTENEPFTGILDGQNHKINNLKLVQPNAKTLGFFTHLKGANIHDLQFTNSQIEALGSKMDDTKIDPYTVGVAVLAGYAQGSGSIERVIVSQQAKIKATEGYAGGLIGKIEAEADNQFIIKDCKVDGTVVEGALNIGGLVGYGENIQVQGCEVSIEVKGNSKTIGGLIGRQKGGSIIESHNTAMVSGTKIVGGLVGSFSGNIENSYVTGMVTSIGTGDDNHTIGGLVGIQESGNIIECYGTSEVSGNKVIGGLVAQQKEGIIRKSYATGKVTGAFSVGGLVGYQNEKGSIVESYATGEVLGSEYVGGLLGRQVGSVSKSYSSSKVTATQDTVGGLIGFHYADSSTVQCFATGEVSGVSDVGGLVGYQGASIISQCYATGKVTGTMEFTGGLIGKQGTNSKVSESYATGEVLGVSGVGGFIGRKYGQSSNDYFASDSSKTTKGVGIGGDSSGITAYTSADLTGMDKFTNWNFIDVWYWLGSSKWPQLRWKQEVGVNP</sequence>
<dbReference type="PROSITE" id="PS51257">
    <property type="entry name" value="PROKAR_LIPOPROTEIN"/>
    <property type="match status" value="1"/>
</dbReference>
<comment type="subcellular location">
    <subcellularLocation>
        <location evidence="1">Cell envelope</location>
    </subcellularLocation>
</comment>
<comment type="caution">
    <text evidence="4">The sequence shown here is derived from an EMBL/GenBank/DDBJ whole genome shotgun (WGS) entry which is preliminary data.</text>
</comment>
<feature type="domain" description="GLUG" evidence="3">
    <location>
        <begin position="510"/>
        <end position="534"/>
    </location>
</feature>
<protein>
    <recommendedName>
        <fullName evidence="3">GLUG domain-containing protein</fullName>
    </recommendedName>
</protein>
<dbReference type="Gene3D" id="2.60.40.4270">
    <property type="entry name" value="Listeria-Bacteroides repeat domain"/>
    <property type="match status" value="1"/>
</dbReference>
<dbReference type="Pfam" id="PF07581">
    <property type="entry name" value="Glug"/>
    <property type="match status" value="2"/>
</dbReference>
<accession>A0AAD9J0E8</accession>